<organism evidence="2">
    <name type="scientific">marine metagenome</name>
    <dbReference type="NCBI Taxonomy" id="408172"/>
    <lineage>
        <taxon>unclassified sequences</taxon>
        <taxon>metagenomes</taxon>
        <taxon>ecological metagenomes</taxon>
    </lineage>
</organism>
<keyword evidence="1" id="KW-0472">Membrane</keyword>
<sequence>MDWLAPQSRYVLRTFFRRNYDYLNAGTQKMVNWLMLATDLVLIYILLGVFF</sequence>
<evidence type="ECO:0008006" key="3">
    <source>
        <dbReference type="Google" id="ProtNLM"/>
    </source>
</evidence>
<gene>
    <name evidence="2" type="ORF">METZ01_LOCUS255111</name>
</gene>
<feature type="transmembrane region" description="Helical" evidence="1">
    <location>
        <begin position="30"/>
        <end position="50"/>
    </location>
</feature>
<keyword evidence="1" id="KW-1133">Transmembrane helix</keyword>
<evidence type="ECO:0000313" key="2">
    <source>
        <dbReference type="EMBL" id="SVC02257.1"/>
    </source>
</evidence>
<dbReference type="EMBL" id="UINC01069122">
    <property type="protein sequence ID" value="SVC02257.1"/>
    <property type="molecule type" value="Genomic_DNA"/>
</dbReference>
<evidence type="ECO:0000256" key="1">
    <source>
        <dbReference type="SAM" id="Phobius"/>
    </source>
</evidence>
<keyword evidence="1" id="KW-0812">Transmembrane</keyword>
<dbReference type="AlphaFoldDB" id="A0A382IST5"/>
<proteinExistence type="predicted"/>
<accession>A0A382IST5</accession>
<name>A0A382IST5_9ZZZZ</name>
<reference evidence="2" key="1">
    <citation type="submission" date="2018-05" db="EMBL/GenBank/DDBJ databases">
        <authorList>
            <person name="Lanie J.A."/>
            <person name="Ng W.-L."/>
            <person name="Kazmierczak K.M."/>
            <person name="Andrzejewski T.M."/>
            <person name="Davidsen T.M."/>
            <person name="Wayne K.J."/>
            <person name="Tettelin H."/>
            <person name="Glass J.I."/>
            <person name="Rusch D."/>
            <person name="Podicherti R."/>
            <person name="Tsui H.-C.T."/>
            <person name="Winkler M.E."/>
        </authorList>
    </citation>
    <scope>NUCLEOTIDE SEQUENCE</scope>
</reference>
<protein>
    <recommendedName>
        <fullName evidence="3">RDD domain-containing protein</fullName>
    </recommendedName>
</protein>